<dbReference type="OrthoDB" id="421671at2759"/>
<reference evidence="1 2" key="1">
    <citation type="journal article" date="2019" name="Sci. Rep.">
        <title>Comparative genomics of chytrid fungi reveal insights into the obligate biotrophic and pathogenic lifestyle of Synchytrium endobioticum.</title>
        <authorList>
            <person name="van de Vossenberg B.T.L.H."/>
            <person name="Warris S."/>
            <person name="Nguyen H.D.T."/>
            <person name="van Gent-Pelzer M.P.E."/>
            <person name="Joly D.L."/>
            <person name="van de Geest H.C."/>
            <person name="Bonants P.J.M."/>
            <person name="Smith D.S."/>
            <person name="Levesque C.A."/>
            <person name="van der Lee T.A.J."/>
        </authorList>
    </citation>
    <scope>NUCLEOTIDE SEQUENCE [LARGE SCALE GENOMIC DNA]</scope>
    <source>
        <strain evidence="1 2">CBS 675.73</strain>
    </source>
</reference>
<proteinExistence type="predicted"/>
<sequence>MSTQQAKQTRLREIGPGCWNLRAPFYILGGLINVGTHMSFIRLSSGKFVAVSAVDLDAEAKAEVDRLTANGKNIESVLATNPFHTMAFEPFYALYPDARYYGTPRHIRNIKTIPWAGSVADDAVLKMYEPEIEMRIPAGAEFNDPKPEATNHFSGLVVYHRASKTLLCDDCFSVHKDPNVLLRLATGATPNSIGFHWSLKNQALHKSPDAAKLFYGWMLSLVKDWYFENMCCAHGDGVMIGGARGALQVGLDKLKPSLDEFSVAHGGSKL</sequence>
<dbReference type="PANTHER" id="PTHR33835">
    <property type="entry name" value="YALI0C07656P"/>
    <property type="match status" value="1"/>
</dbReference>
<gene>
    <name evidence="1" type="ORF">CcCBS67573_g05635</name>
</gene>
<evidence type="ECO:0000313" key="2">
    <source>
        <dbReference type="Proteomes" id="UP000320333"/>
    </source>
</evidence>
<comment type="caution">
    <text evidence="1">The sequence shown here is derived from an EMBL/GenBank/DDBJ whole genome shotgun (WGS) entry which is preliminary data.</text>
</comment>
<dbReference type="AlphaFoldDB" id="A0A507FA78"/>
<dbReference type="EMBL" id="QEAP01000209">
    <property type="protein sequence ID" value="TPX73084.1"/>
    <property type="molecule type" value="Genomic_DNA"/>
</dbReference>
<organism evidence="1 2">
    <name type="scientific">Chytriomyces confervae</name>
    <dbReference type="NCBI Taxonomy" id="246404"/>
    <lineage>
        <taxon>Eukaryota</taxon>
        <taxon>Fungi</taxon>
        <taxon>Fungi incertae sedis</taxon>
        <taxon>Chytridiomycota</taxon>
        <taxon>Chytridiomycota incertae sedis</taxon>
        <taxon>Chytridiomycetes</taxon>
        <taxon>Chytridiales</taxon>
        <taxon>Chytriomycetaceae</taxon>
        <taxon>Chytriomyces</taxon>
    </lineage>
</organism>
<evidence type="ECO:0008006" key="3">
    <source>
        <dbReference type="Google" id="ProtNLM"/>
    </source>
</evidence>
<dbReference type="Proteomes" id="UP000320333">
    <property type="component" value="Unassembled WGS sequence"/>
</dbReference>
<name>A0A507FA78_9FUNG</name>
<evidence type="ECO:0000313" key="1">
    <source>
        <dbReference type="EMBL" id="TPX73084.1"/>
    </source>
</evidence>
<keyword evidence="2" id="KW-1185">Reference proteome</keyword>
<accession>A0A507FA78</accession>
<dbReference type="PANTHER" id="PTHR33835:SF1">
    <property type="entry name" value="METALLO-BETA-LACTAMASE DOMAIN-CONTAINING PROTEIN"/>
    <property type="match status" value="1"/>
</dbReference>
<protein>
    <recommendedName>
        <fullName evidence="3">Metallo-beta-lactamase domain-containing protein</fullName>
    </recommendedName>
</protein>
<dbReference type="InterPro" id="IPR025638">
    <property type="entry name" value="DUF4336"/>
</dbReference>